<proteinExistence type="predicted"/>
<dbReference type="Proteomes" id="UP001164506">
    <property type="component" value="Chromosome"/>
</dbReference>
<keyword evidence="3" id="KW-1185">Reference proteome</keyword>
<dbReference type="EMBL" id="CP084204">
    <property type="protein sequence ID" value="UZX23491.1"/>
    <property type="molecule type" value="Genomic_DNA"/>
</dbReference>
<evidence type="ECO:0000256" key="1">
    <source>
        <dbReference type="SAM" id="SignalP"/>
    </source>
</evidence>
<feature type="chain" id="PRO_5046998082" evidence="1">
    <location>
        <begin position="28"/>
        <end position="121"/>
    </location>
</feature>
<accession>A0ABY6R222</accession>
<organism evidence="2 3">
    <name type="scientific">Streptomyces tanashiensis</name>
    <dbReference type="NCBI Taxonomy" id="67367"/>
    <lineage>
        <taxon>Bacteria</taxon>
        <taxon>Bacillati</taxon>
        <taxon>Actinomycetota</taxon>
        <taxon>Actinomycetes</taxon>
        <taxon>Kitasatosporales</taxon>
        <taxon>Streptomycetaceae</taxon>
        <taxon>Streptomyces</taxon>
    </lineage>
</organism>
<dbReference type="RefSeq" id="WP_190105379.1">
    <property type="nucleotide sequence ID" value="NZ_BMUH01000011.1"/>
</dbReference>
<evidence type="ECO:0000313" key="3">
    <source>
        <dbReference type="Proteomes" id="UP001164506"/>
    </source>
</evidence>
<reference evidence="2" key="1">
    <citation type="submission" date="2021-09" db="EMBL/GenBank/DDBJ databases">
        <title>Complete genome sequence and metabolic characterization of Streptomyces tanashiensis DSM 731 the producer of antibacterial Kalafungin and diverse secondary metabolites.</title>
        <authorList>
            <person name="Abbasi M.N."/>
            <person name="Anwar M.N."/>
            <person name="Alam K."/>
            <person name="Shoaib M."/>
            <person name="Lin Z."/>
            <person name="Hayat M."/>
            <person name="Ali M.I."/>
            <person name="Malik H.M.T."/>
            <person name="Ahmed I."/>
            <person name="Li A."/>
            <person name="Hailong Wang H."/>
            <person name="Zhang Y."/>
        </authorList>
    </citation>
    <scope>NUCLEOTIDE SEQUENCE</scope>
    <source>
        <strain evidence="2">Kala</strain>
    </source>
</reference>
<sequence>MRLRTKLAAVALGAVAATGGLVLPATAAVAAPEGAAACYNPGWSNKDNAGGSTNANYVNIRSGPTTECVSHGQAQASHSLTLHCWVSGENGTWSHVRDNSTGVSGWIKDSLLNNNGASSSC</sequence>
<protein>
    <submittedName>
        <fullName evidence="2">SH3 domain-containing protein</fullName>
    </submittedName>
</protein>
<dbReference type="GeneID" id="95602458"/>
<name>A0ABY6R222_9ACTN</name>
<feature type="signal peptide" evidence="1">
    <location>
        <begin position="1"/>
        <end position="27"/>
    </location>
</feature>
<keyword evidence="1" id="KW-0732">Signal</keyword>
<dbReference type="Gene3D" id="2.30.30.40">
    <property type="entry name" value="SH3 Domains"/>
    <property type="match status" value="1"/>
</dbReference>
<gene>
    <name evidence="2" type="ORF">LDH80_23455</name>
</gene>
<evidence type="ECO:0000313" key="2">
    <source>
        <dbReference type="EMBL" id="UZX23491.1"/>
    </source>
</evidence>